<dbReference type="Proteomes" id="UP001597229">
    <property type="component" value="Unassembled WGS sequence"/>
</dbReference>
<dbReference type="CDD" id="cd19481">
    <property type="entry name" value="RecA-like_protease"/>
    <property type="match status" value="1"/>
</dbReference>
<evidence type="ECO:0000256" key="1">
    <source>
        <dbReference type="ARBA" id="ARBA00006914"/>
    </source>
</evidence>
<evidence type="ECO:0000256" key="3">
    <source>
        <dbReference type="ARBA" id="ARBA00022840"/>
    </source>
</evidence>
<evidence type="ECO:0000256" key="2">
    <source>
        <dbReference type="ARBA" id="ARBA00022741"/>
    </source>
</evidence>
<keyword evidence="3 5" id="KW-0067">ATP-binding</keyword>
<feature type="domain" description="AAA+ ATPase" evidence="4">
    <location>
        <begin position="402"/>
        <end position="534"/>
    </location>
</feature>
<reference evidence="6" key="1">
    <citation type="journal article" date="2019" name="Int. J. Syst. Evol. Microbiol.">
        <title>The Global Catalogue of Microorganisms (GCM) 10K type strain sequencing project: providing services to taxonomists for standard genome sequencing and annotation.</title>
        <authorList>
            <consortium name="The Broad Institute Genomics Platform"/>
            <consortium name="The Broad Institute Genome Sequencing Center for Infectious Disease"/>
            <person name="Wu L."/>
            <person name="Ma J."/>
        </authorList>
    </citation>
    <scope>NUCLEOTIDE SEQUENCE [LARGE SCALE GENOMIC DNA]</scope>
    <source>
        <strain evidence="6">CCUG 52478</strain>
    </source>
</reference>
<dbReference type="Gene3D" id="3.40.50.300">
    <property type="entry name" value="P-loop containing nucleotide triphosphate hydrolases"/>
    <property type="match status" value="1"/>
</dbReference>
<dbReference type="InterPro" id="IPR054472">
    <property type="entry name" value="WHD"/>
</dbReference>
<dbReference type="PANTHER" id="PTHR23073">
    <property type="entry name" value="26S PROTEASOME REGULATORY SUBUNIT"/>
    <property type="match status" value="1"/>
</dbReference>
<dbReference type="EMBL" id="JBHTLX010000016">
    <property type="protein sequence ID" value="MFD1248425.1"/>
    <property type="molecule type" value="Genomic_DNA"/>
</dbReference>
<dbReference type="InterPro" id="IPR050221">
    <property type="entry name" value="26S_Proteasome_ATPase"/>
</dbReference>
<keyword evidence="2" id="KW-0547">Nucleotide-binding</keyword>
<accession>A0ABW3W030</accession>
<gene>
    <name evidence="5" type="ORF">ACFQ3F_11570</name>
</gene>
<protein>
    <submittedName>
        <fullName evidence="5">ATP-binding protein</fullName>
    </submittedName>
</protein>
<evidence type="ECO:0000259" key="4">
    <source>
        <dbReference type="SMART" id="SM00382"/>
    </source>
</evidence>
<dbReference type="SUPFAM" id="SSF52540">
    <property type="entry name" value="P-loop containing nucleoside triphosphate hydrolases"/>
    <property type="match status" value="1"/>
</dbReference>
<comment type="caution">
    <text evidence="5">The sequence shown here is derived from an EMBL/GenBank/DDBJ whole genome shotgun (WGS) entry which is preliminary data.</text>
</comment>
<dbReference type="SMART" id="SM00382">
    <property type="entry name" value="AAA"/>
    <property type="match status" value="1"/>
</dbReference>
<name>A0ABW3W030_9ACTN</name>
<organism evidence="5 6">
    <name type="scientific">Nocardioides ginsengisoli</name>
    <dbReference type="NCBI Taxonomy" id="363868"/>
    <lineage>
        <taxon>Bacteria</taxon>
        <taxon>Bacillati</taxon>
        <taxon>Actinomycetota</taxon>
        <taxon>Actinomycetes</taxon>
        <taxon>Propionibacteriales</taxon>
        <taxon>Nocardioidaceae</taxon>
        <taxon>Nocardioides</taxon>
    </lineage>
</organism>
<dbReference type="Pfam" id="PF00004">
    <property type="entry name" value="AAA"/>
    <property type="match status" value="1"/>
</dbReference>
<proteinExistence type="inferred from homology"/>
<dbReference type="InterPro" id="IPR003959">
    <property type="entry name" value="ATPase_AAA_core"/>
</dbReference>
<keyword evidence="6" id="KW-1185">Reference proteome</keyword>
<dbReference type="InterPro" id="IPR003593">
    <property type="entry name" value="AAA+_ATPase"/>
</dbReference>
<dbReference type="InterPro" id="IPR027417">
    <property type="entry name" value="P-loop_NTPase"/>
</dbReference>
<sequence length="624" mass="66019">MPDRLAPVADAFAALAAGELAAACRQAVADLRATGWAGSEVLDRLADAYGLSPFEADLLVLTGLPEEHEAFARLARSAHPLGESRLSIGAVAATLGLDAGGRAHLREVLETGPLVTHGLLLAPGAAPLPDRGLHLADRLWSLLRGGTAWPAGVEPMPVPVMAPEDFPEDRFVAATLAHRDQAHLVLLSAERGRTVTDLAAHAVSALGRAGRRAVVLPPAALEAPAVGPHLVARGVVPVVAGACESPPLPRHPGPVVVCVPFGRSGAVLDERSVLELGVAARSLGAEQRMWQTLVPELNGASGRLAGVLRVDAATATHAVEDARLAARTGHESLGVPQIVGRARRRSDARLPASVRRSSPTTGRARLVTTERNDALLTSLLDRMRGQVRVLHEWGFAGVGGVRGVRALFSGPPGTGKTLSAQILAAELGLDLLSVDLSALVSKWLGETEKNIGEVFEAAELCQAVLFFDEADAIFGRRTDAGDAQARWANLETAYLLSRIDEFDGLVVLATNLRSNIDEAFVRRIDVIIEYDDPEVPERERLWRAHLPDQAPLAADVDPRELAEPYAVSGGVIRNAALSAAFHAAEHGREITQSMLVEALRREYDKSGRTFPGAPRIPVTSSGGN</sequence>
<evidence type="ECO:0000313" key="6">
    <source>
        <dbReference type="Proteomes" id="UP001597229"/>
    </source>
</evidence>
<dbReference type="RefSeq" id="WP_367917939.1">
    <property type="nucleotide sequence ID" value="NZ_BAABAC010000006.1"/>
</dbReference>
<comment type="similarity">
    <text evidence="1">Belongs to the AAA ATPase family.</text>
</comment>
<dbReference type="Pfam" id="PF22977">
    <property type="entry name" value="WHD"/>
    <property type="match status" value="1"/>
</dbReference>
<dbReference type="GO" id="GO:0005524">
    <property type="term" value="F:ATP binding"/>
    <property type="evidence" value="ECO:0007669"/>
    <property type="project" value="UniProtKB-KW"/>
</dbReference>
<evidence type="ECO:0000313" key="5">
    <source>
        <dbReference type="EMBL" id="MFD1248425.1"/>
    </source>
</evidence>